<feature type="non-terminal residue" evidence="1">
    <location>
        <position position="1"/>
    </location>
</feature>
<reference evidence="1" key="1">
    <citation type="journal article" date="2020" name="Fungal Divers.">
        <title>Resolving the Mortierellaceae phylogeny through synthesis of multi-gene phylogenetics and phylogenomics.</title>
        <authorList>
            <person name="Vandepol N."/>
            <person name="Liber J."/>
            <person name="Desiro A."/>
            <person name="Na H."/>
            <person name="Kennedy M."/>
            <person name="Barry K."/>
            <person name="Grigoriev I.V."/>
            <person name="Miller A.N."/>
            <person name="O'Donnell K."/>
            <person name="Stajich J.E."/>
            <person name="Bonito G."/>
        </authorList>
    </citation>
    <scope>NUCLEOTIDE SEQUENCE</scope>
    <source>
        <strain evidence="1">NRRL 28262</strain>
    </source>
</reference>
<evidence type="ECO:0000313" key="1">
    <source>
        <dbReference type="EMBL" id="KAG0247178.1"/>
    </source>
</evidence>
<dbReference type="AlphaFoldDB" id="A0AAD4GZ09"/>
<gene>
    <name evidence="1" type="ORF">BGZ95_008930</name>
</gene>
<protein>
    <submittedName>
        <fullName evidence="1">Uncharacterized protein</fullName>
    </submittedName>
</protein>
<dbReference type="EMBL" id="JAAAIL010004939">
    <property type="protein sequence ID" value="KAG0247178.1"/>
    <property type="molecule type" value="Genomic_DNA"/>
</dbReference>
<feature type="non-terminal residue" evidence="1">
    <location>
        <position position="142"/>
    </location>
</feature>
<keyword evidence="2" id="KW-1185">Reference proteome</keyword>
<comment type="caution">
    <text evidence="1">The sequence shown here is derived from an EMBL/GenBank/DDBJ whole genome shotgun (WGS) entry which is preliminary data.</text>
</comment>
<organism evidence="1 2">
    <name type="scientific">Linnemannia exigua</name>
    <dbReference type="NCBI Taxonomy" id="604196"/>
    <lineage>
        <taxon>Eukaryota</taxon>
        <taxon>Fungi</taxon>
        <taxon>Fungi incertae sedis</taxon>
        <taxon>Mucoromycota</taxon>
        <taxon>Mortierellomycotina</taxon>
        <taxon>Mortierellomycetes</taxon>
        <taxon>Mortierellales</taxon>
        <taxon>Mortierellaceae</taxon>
        <taxon>Linnemannia</taxon>
    </lineage>
</organism>
<sequence length="142" mass="15732">AAFQVTYREQFGVQWEQRETTVSERFTYEFRTYETIEEVEEIEEIVEENVAIAIIDRNQQAITGDKVIATESTTSSTTFKETDVVVEQVHTAVIVDDKKETEAVKEVVVTKISGVATQPAVPKGTSWFRKALTAGGAVVVGA</sequence>
<proteinExistence type="predicted"/>
<name>A0AAD4GZ09_9FUNG</name>
<evidence type="ECO:0000313" key="2">
    <source>
        <dbReference type="Proteomes" id="UP001194580"/>
    </source>
</evidence>
<dbReference type="Proteomes" id="UP001194580">
    <property type="component" value="Unassembled WGS sequence"/>
</dbReference>
<accession>A0AAD4GZ09</accession>